<evidence type="ECO:0000256" key="1">
    <source>
        <dbReference type="ARBA" id="ARBA00004236"/>
    </source>
</evidence>
<evidence type="ECO:0000256" key="2">
    <source>
        <dbReference type="ARBA" id="ARBA00006782"/>
    </source>
</evidence>
<evidence type="ECO:0000256" key="7">
    <source>
        <dbReference type="SAM" id="Phobius"/>
    </source>
</evidence>
<evidence type="ECO:0000256" key="5">
    <source>
        <dbReference type="ARBA" id="ARBA00022679"/>
    </source>
</evidence>
<keyword evidence="5" id="KW-0808">Transferase</keyword>
<proteinExistence type="inferred from homology"/>
<keyword evidence="3" id="KW-1003">Cell membrane</keyword>
<evidence type="ECO:0000256" key="3">
    <source>
        <dbReference type="ARBA" id="ARBA00022475"/>
    </source>
</evidence>
<evidence type="ECO:0000259" key="8">
    <source>
        <dbReference type="Pfam" id="PF13632"/>
    </source>
</evidence>
<keyword evidence="7" id="KW-0812">Transmembrane</keyword>
<keyword evidence="6 7" id="KW-0472">Membrane</keyword>
<dbReference type="Pfam" id="PF13632">
    <property type="entry name" value="Glyco_trans_2_3"/>
    <property type="match status" value="1"/>
</dbReference>
<dbReference type="GO" id="GO:0030213">
    <property type="term" value="P:hyaluronan biosynthetic process"/>
    <property type="evidence" value="ECO:0007669"/>
    <property type="project" value="TreeGrafter"/>
</dbReference>
<comment type="subcellular location">
    <subcellularLocation>
        <location evidence="1">Cell membrane</location>
    </subcellularLocation>
</comment>
<comment type="caution">
    <text evidence="9">The sequence shown here is derived from an EMBL/GenBank/DDBJ whole genome shotgun (WGS) entry which is preliminary data.</text>
</comment>
<dbReference type="GO" id="GO:0085029">
    <property type="term" value="P:extracellular matrix assembly"/>
    <property type="evidence" value="ECO:0007669"/>
    <property type="project" value="TreeGrafter"/>
</dbReference>
<accession>A0A1V6T2G0</accession>
<dbReference type="PANTHER" id="PTHR22913:SF12">
    <property type="entry name" value="MANNURONAN SYNTHASE"/>
    <property type="match status" value="1"/>
</dbReference>
<sequence length="589" mass="66773">MDSFSEKLYPRLSSFQERGPEVSRFRQILNLLGCLIVLPIYSVITGYARHPLTLDILLTIFSAEFNRYMNETRRRKLQDPVQKTQDLEKAKFLSSNENQGAECMATIVGYREDPGLFARALDSYKNIPECRLVLVGVDGDDVPDMEMIRVFQQTFPENSAVIHIEEPFGEVAMRTYEKTSTIDGNSRAPEAYNEATISHCCQLAREILAEHDLKLGQANGITKLCLYQPHLHKKGIMFTSFIFSIVISEMLGVEYMWSSDSDTIVLPDSLRSTIDTIAGDPHVGGGSSGLIVHNEEDSISTKLGSVVYWSELYMTRSVSTLSGTSDCQSGPSTAFRVSALPAVLYPWYTQTVLGHRMIVNEDRHLTTNLLMRGWTVTYASDTLAATDTPTTLSRWIMQQVRWSRAGHIESFQQPKLYLITNPLFFWAAVKREAGPLLGFAYILYYLITGECFAYFNWYDVGIRIAYTLIYNYCRNPDRGPKNSWLWIVPGLLFYNIPLPMIHLWSLITVFQDGWGTSMRSTSEMTKRGQAWKRWNDLGFFVIWMGIVGGTLGRMTASKFGWDDGSTMQAIFWGVLIPTAVSFYGLVVRD</sequence>
<feature type="domain" description="Glycosyltransferase 2-like" evidence="8">
    <location>
        <begin position="260"/>
        <end position="454"/>
    </location>
</feature>
<feature type="transmembrane region" description="Helical" evidence="7">
    <location>
        <begin position="537"/>
        <end position="557"/>
    </location>
</feature>
<feature type="transmembrane region" description="Helical" evidence="7">
    <location>
        <begin position="28"/>
        <end position="46"/>
    </location>
</feature>
<protein>
    <recommendedName>
        <fullName evidence="8">Glycosyltransferase 2-like domain-containing protein</fullName>
    </recommendedName>
</protein>
<dbReference type="PANTHER" id="PTHR22913">
    <property type="entry name" value="HYALURONAN SYNTHASE"/>
    <property type="match status" value="1"/>
</dbReference>
<dbReference type="OrthoDB" id="9876900at2759"/>
<organism evidence="9 10">
    <name type="scientific">Penicillium steckii</name>
    <dbReference type="NCBI Taxonomy" id="303698"/>
    <lineage>
        <taxon>Eukaryota</taxon>
        <taxon>Fungi</taxon>
        <taxon>Dikarya</taxon>
        <taxon>Ascomycota</taxon>
        <taxon>Pezizomycotina</taxon>
        <taxon>Eurotiomycetes</taxon>
        <taxon>Eurotiomycetidae</taxon>
        <taxon>Eurotiales</taxon>
        <taxon>Aspergillaceae</taxon>
        <taxon>Penicillium</taxon>
    </lineage>
</organism>
<dbReference type="SUPFAM" id="SSF53448">
    <property type="entry name" value="Nucleotide-diphospho-sugar transferases"/>
    <property type="match status" value="1"/>
</dbReference>
<evidence type="ECO:0000256" key="4">
    <source>
        <dbReference type="ARBA" id="ARBA00022676"/>
    </source>
</evidence>
<dbReference type="GO" id="GO:0005886">
    <property type="term" value="C:plasma membrane"/>
    <property type="evidence" value="ECO:0007669"/>
    <property type="project" value="UniProtKB-SubCell"/>
</dbReference>
<comment type="similarity">
    <text evidence="2">Belongs to the NodC/HAS family.</text>
</comment>
<dbReference type="GO" id="GO:0050501">
    <property type="term" value="F:hyaluronan synthase activity"/>
    <property type="evidence" value="ECO:0007669"/>
    <property type="project" value="TreeGrafter"/>
</dbReference>
<dbReference type="Proteomes" id="UP000191285">
    <property type="component" value="Unassembled WGS sequence"/>
</dbReference>
<keyword evidence="4" id="KW-0328">Glycosyltransferase</keyword>
<dbReference type="STRING" id="303698.A0A1V6T2G0"/>
<evidence type="ECO:0000313" key="10">
    <source>
        <dbReference type="Proteomes" id="UP000191285"/>
    </source>
</evidence>
<gene>
    <name evidence="9" type="ORF">PENSTE_c014G05394</name>
</gene>
<dbReference type="AlphaFoldDB" id="A0A1V6T2G0"/>
<keyword evidence="10" id="KW-1185">Reference proteome</keyword>
<keyword evidence="7" id="KW-1133">Transmembrane helix</keyword>
<feature type="transmembrane region" description="Helical" evidence="7">
    <location>
        <begin position="569"/>
        <end position="587"/>
    </location>
</feature>
<dbReference type="Gene3D" id="3.90.550.10">
    <property type="entry name" value="Spore Coat Polysaccharide Biosynthesis Protein SpsA, Chain A"/>
    <property type="match status" value="1"/>
</dbReference>
<dbReference type="InterPro" id="IPR001173">
    <property type="entry name" value="Glyco_trans_2-like"/>
</dbReference>
<name>A0A1V6T2G0_9EURO</name>
<reference evidence="10" key="1">
    <citation type="journal article" date="2017" name="Nat. Microbiol.">
        <title>Global analysis of biosynthetic gene clusters reveals vast potential of secondary metabolite production in Penicillium species.</title>
        <authorList>
            <person name="Nielsen J.C."/>
            <person name="Grijseels S."/>
            <person name="Prigent S."/>
            <person name="Ji B."/>
            <person name="Dainat J."/>
            <person name="Nielsen K.F."/>
            <person name="Frisvad J.C."/>
            <person name="Workman M."/>
            <person name="Nielsen J."/>
        </authorList>
    </citation>
    <scope>NUCLEOTIDE SEQUENCE [LARGE SCALE GENOMIC DNA]</scope>
    <source>
        <strain evidence="10">IBT 24891</strain>
    </source>
</reference>
<evidence type="ECO:0000313" key="9">
    <source>
        <dbReference type="EMBL" id="OQE19953.1"/>
    </source>
</evidence>
<dbReference type="InterPro" id="IPR029044">
    <property type="entry name" value="Nucleotide-diphossugar_trans"/>
</dbReference>
<evidence type="ECO:0000256" key="6">
    <source>
        <dbReference type="ARBA" id="ARBA00023136"/>
    </source>
</evidence>
<dbReference type="EMBL" id="MLKD01000014">
    <property type="protein sequence ID" value="OQE19953.1"/>
    <property type="molecule type" value="Genomic_DNA"/>
</dbReference>